<gene>
    <name evidence="1" type="ORF">BJ959_001586</name>
</gene>
<evidence type="ECO:0000313" key="1">
    <source>
        <dbReference type="EMBL" id="MBB5618090.1"/>
    </source>
</evidence>
<dbReference type="Proteomes" id="UP000552883">
    <property type="component" value="Unassembled WGS sequence"/>
</dbReference>
<dbReference type="EMBL" id="JACHBS010000001">
    <property type="protein sequence ID" value="MBB5618090.1"/>
    <property type="molecule type" value="Genomic_DNA"/>
</dbReference>
<dbReference type="GO" id="GO:0016829">
    <property type="term" value="F:lyase activity"/>
    <property type="evidence" value="ECO:0007669"/>
    <property type="project" value="UniProtKB-KW"/>
</dbReference>
<dbReference type="PANTHER" id="PTHR42905">
    <property type="entry name" value="PHOSPHOENOLPYRUVATE CARBOXYLASE"/>
    <property type="match status" value="1"/>
</dbReference>
<dbReference type="RefSeq" id="WP_153982901.1">
    <property type="nucleotide sequence ID" value="NZ_JACHBS010000001.1"/>
</dbReference>
<dbReference type="Gene3D" id="3.20.20.60">
    <property type="entry name" value="Phosphoenolpyruvate-binding domains"/>
    <property type="match status" value="1"/>
</dbReference>
<dbReference type="OrthoDB" id="9780430at2"/>
<dbReference type="AlphaFoldDB" id="A0A840X6S2"/>
<proteinExistence type="predicted"/>
<comment type="caution">
    <text evidence="1">The sequence shown here is derived from an EMBL/GenBank/DDBJ whole genome shotgun (WGS) entry which is preliminary data.</text>
</comment>
<keyword evidence="1" id="KW-0456">Lyase</keyword>
<protein>
    <submittedName>
        <fullName evidence="1">2-methylisocitrate lyase-like PEP mutase family enzyme</fullName>
    </submittedName>
</protein>
<sequence length="275" mass="27972">MTPALTPPAPQPSTAEKAAALAALHVPGDPLIVVNVWDAMTARIVARTHGVRALATASHSVAYALGVEDGEGMTVDQALDAAGRITAATALPVSVDFERGYAPDAAGVQANVARLIERGGAGLNLEDSLAGATGPRRPLAEAAARVAAARAAAEAAAVPLAINARTDTLAAQPDAWAEAIDRANAYVDAGATSIFMLGLTTEQLVADAVAAVRAPIAVFARPGGIPLARLAELGVGRISFGPQLLGLTLAHLARAAEQLTARGEYPAELGYRYEL</sequence>
<keyword evidence="2" id="KW-1185">Reference proteome</keyword>
<name>A0A840X6S2_9MICO</name>
<dbReference type="InterPro" id="IPR039556">
    <property type="entry name" value="ICL/PEPM"/>
</dbReference>
<dbReference type="PANTHER" id="PTHR42905:SF16">
    <property type="entry name" value="CARBOXYPHOSPHONOENOLPYRUVATE PHOSPHONOMUTASE-LIKE PROTEIN (AFU_ORTHOLOGUE AFUA_5G07230)"/>
    <property type="match status" value="1"/>
</dbReference>
<dbReference type="CDD" id="cd00377">
    <property type="entry name" value="ICL_PEPM"/>
    <property type="match status" value="1"/>
</dbReference>
<accession>A0A840X6S2</accession>
<dbReference type="SUPFAM" id="SSF51621">
    <property type="entry name" value="Phosphoenolpyruvate/pyruvate domain"/>
    <property type="match status" value="1"/>
</dbReference>
<evidence type="ECO:0000313" key="2">
    <source>
        <dbReference type="Proteomes" id="UP000552883"/>
    </source>
</evidence>
<organism evidence="1 2">
    <name type="scientific">Microcella frigidaquae</name>
    <dbReference type="NCBI Taxonomy" id="424758"/>
    <lineage>
        <taxon>Bacteria</taxon>
        <taxon>Bacillati</taxon>
        <taxon>Actinomycetota</taxon>
        <taxon>Actinomycetes</taxon>
        <taxon>Micrococcales</taxon>
        <taxon>Microbacteriaceae</taxon>
        <taxon>Microcella</taxon>
    </lineage>
</organism>
<dbReference type="InterPro" id="IPR015813">
    <property type="entry name" value="Pyrv/PenolPyrv_kinase-like_dom"/>
</dbReference>
<dbReference type="InterPro" id="IPR040442">
    <property type="entry name" value="Pyrv_kinase-like_dom_sf"/>
</dbReference>
<dbReference type="Pfam" id="PF13714">
    <property type="entry name" value="PEP_mutase"/>
    <property type="match status" value="1"/>
</dbReference>
<reference evidence="1 2" key="1">
    <citation type="submission" date="2020-08" db="EMBL/GenBank/DDBJ databases">
        <title>Sequencing the genomes of 1000 actinobacteria strains.</title>
        <authorList>
            <person name="Klenk H.-P."/>
        </authorList>
    </citation>
    <scope>NUCLEOTIDE SEQUENCE [LARGE SCALE GENOMIC DNA]</scope>
    <source>
        <strain evidence="1 2">DSM 23889</strain>
    </source>
</reference>